<evidence type="ECO:0000313" key="1">
    <source>
        <dbReference type="Proteomes" id="UP000887569"/>
    </source>
</evidence>
<name>A0A915C999_PARUN</name>
<protein>
    <submittedName>
        <fullName evidence="2">Uncharacterized protein</fullName>
    </submittedName>
</protein>
<sequence length="43" mass="4869">RNEATVEGSQFVCGSTQKVFDCRLASVFGMELTCRRHDIYCPL</sequence>
<accession>A0A915C999</accession>
<organism evidence="1 2">
    <name type="scientific">Parascaris univalens</name>
    <name type="common">Nematode worm</name>
    <dbReference type="NCBI Taxonomy" id="6257"/>
    <lineage>
        <taxon>Eukaryota</taxon>
        <taxon>Metazoa</taxon>
        <taxon>Ecdysozoa</taxon>
        <taxon>Nematoda</taxon>
        <taxon>Chromadorea</taxon>
        <taxon>Rhabditida</taxon>
        <taxon>Spirurina</taxon>
        <taxon>Ascaridomorpha</taxon>
        <taxon>Ascaridoidea</taxon>
        <taxon>Ascarididae</taxon>
        <taxon>Parascaris</taxon>
    </lineage>
</organism>
<dbReference type="Proteomes" id="UP000887569">
    <property type="component" value="Unplaced"/>
</dbReference>
<proteinExistence type="predicted"/>
<reference evidence="2" key="1">
    <citation type="submission" date="2022-11" db="UniProtKB">
        <authorList>
            <consortium name="WormBaseParasite"/>
        </authorList>
    </citation>
    <scope>IDENTIFICATION</scope>
</reference>
<keyword evidence="1" id="KW-1185">Reference proteome</keyword>
<dbReference type="WBParaSite" id="PgR107_g021_t01">
    <property type="protein sequence ID" value="PgR107_g021_t01"/>
    <property type="gene ID" value="PgR107_g021"/>
</dbReference>
<dbReference type="AlphaFoldDB" id="A0A915C999"/>
<evidence type="ECO:0000313" key="2">
    <source>
        <dbReference type="WBParaSite" id="PgR107_g021_t01"/>
    </source>
</evidence>